<dbReference type="InterPro" id="IPR013783">
    <property type="entry name" value="Ig-like_fold"/>
</dbReference>
<evidence type="ECO:0000259" key="8">
    <source>
        <dbReference type="SMART" id="SM00921"/>
    </source>
</evidence>
<reference evidence="9" key="2">
    <citation type="submission" date="2025-09" db="UniProtKB">
        <authorList>
            <consortium name="Ensembl"/>
        </authorList>
    </citation>
    <scope>IDENTIFICATION</scope>
</reference>
<keyword evidence="4" id="KW-1015">Disulfide bond</keyword>
<keyword evidence="2" id="KW-0812">Transmembrane</keyword>
<comment type="subcellular location">
    <subcellularLocation>
        <location evidence="1">Membrane</location>
        <topology evidence="1">Single-pass type I membrane protein</topology>
    </subcellularLocation>
</comment>
<dbReference type="PANTHER" id="PTHR19944">
    <property type="entry name" value="MHC CLASS II-RELATED"/>
    <property type="match status" value="1"/>
</dbReference>
<dbReference type="GeneTree" id="ENSGT00950000183127"/>
<dbReference type="AlphaFoldDB" id="A0A8C8D1D0"/>
<dbReference type="Pfam" id="PF00969">
    <property type="entry name" value="MHC_II_beta"/>
    <property type="match status" value="1"/>
</dbReference>
<keyword evidence="3" id="KW-0472">Membrane</keyword>
<evidence type="ECO:0000256" key="1">
    <source>
        <dbReference type="ARBA" id="ARBA00004479"/>
    </source>
</evidence>
<evidence type="ECO:0000256" key="2">
    <source>
        <dbReference type="ARBA" id="ARBA00022692"/>
    </source>
</evidence>
<evidence type="ECO:0000256" key="6">
    <source>
        <dbReference type="SAM" id="MobiDB-lite"/>
    </source>
</evidence>
<dbReference type="SMART" id="SM00921">
    <property type="entry name" value="MHC_II_beta"/>
    <property type="match status" value="1"/>
</dbReference>
<evidence type="ECO:0000256" key="3">
    <source>
        <dbReference type="ARBA" id="ARBA00022989"/>
    </source>
</evidence>
<keyword evidence="10" id="KW-1185">Reference proteome</keyword>
<sequence length="341" mass="38147">MLFIDYSSAFNTIVPSKLVIKLDPGSRPRPVQLGTGLPDGPPPGGEGRQQHLLPADPQHWGPTRVRSEPSPVLPVHQAGCITAWYGNCTALNRKALQRVVRSAQRITGGKLPALQDTYTTRCYRKSKLINVFVSVGYQFQGIVDCEYDDTTDNMIYFVKNIFNQKLTVYDSRAQKYVGFGEFGIRNADHYNSQAWKMAIRKAEVETICRYSARFFKLSTLERIVRLTKPSSYGELSMLECSVLGFYPQEVRVTVTSTDTLANGDWSYPLHSYLEFRPQRGESVSCMVEHPSLDEPLEVVWGERPGEEGVLWSGVRAGGRGGNVGERGTERGKNILLIAVFS</sequence>
<dbReference type="Pfam" id="PF07654">
    <property type="entry name" value="C1-set"/>
    <property type="match status" value="1"/>
</dbReference>
<dbReference type="Gene3D" id="2.60.40.10">
    <property type="entry name" value="Immunoglobulins"/>
    <property type="match status" value="1"/>
</dbReference>
<dbReference type="InterPro" id="IPR011162">
    <property type="entry name" value="MHC_I/II-like_Ag-recog"/>
</dbReference>
<dbReference type="SUPFAM" id="SSF48726">
    <property type="entry name" value="Immunoglobulin"/>
    <property type="match status" value="1"/>
</dbReference>
<accession>A0A8C8D1D0</accession>
<feature type="domain" description="Immunoglobulin C1-set" evidence="7">
    <location>
        <begin position="235"/>
        <end position="295"/>
    </location>
</feature>
<dbReference type="Ensembl" id="ENSOTST00005017644.2">
    <property type="protein sequence ID" value="ENSOTSP00005016184.2"/>
    <property type="gene ID" value="ENSOTSG00005007783.2"/>
</dbReference>
<evidence type="ECO:0000313" key="10">
    <source>
        <dbReference type="Proteomes" id="UP000694402"/>
    </source>
</evidence>
<name>A0A8C8D1D0_ONCTS</name>
<evidence type="ECO:0000256" key="4">
    <source>
        <dbReference type="ARBA" id="ARBA00023157"/>
    </source>
</evidence>
<dbReference type="SMART" id="SM00407">
    <property type="entry name" value="IGc1"/>
    <property type="match status" value="1"/>
</dbReference>
<dbReference type="Proteomes" id="UP000694402">
    <property type="component" value="Unassembled WGS sequence"/>
</dbReference>
<dbReference type="GO" id="GO:0019882">
    <property type="term" value="P:antigen processing and presentation"/>
    <property type="evidence" value="ECO:0007669"/>
    <property type="project" value="InterPro"/>
</dbReference>
<dbReference type="SUPFAM" id="SSF54452">
    <property type="entry name" value="MHC antigen-recognition domain"/>
    <property type="match status" value="1"/>
</dbReference>
<evidence type="ECO:0000313" key="9">
    <source>
        <dbReference type="Ensembl" id="ENSOTSP00005016184.2"/>
    </source>
</evidence>
<feature type="region of interest" description="Disordered" evidence="6">
    <location>
        <begin position="24"/>
        <end position="56"/>
    </location>
</feature>
<keyword evidence="3" id="KW-1133">Transmembrane helix</keyword>
<evidence type="ECO:0008006" key="11">
    <source>
        <dbReference type="Google" id="ProtNLM"/>
    </source>
</evidence>
<organism evidence="9 10">
    <name type="scientific">Oncorhynchus tshawytscha</name>
    <name type="common">Chinook salmon</name>
    <name type="synonym">Salmo tshawytscha</name>
    <dbReference type="NCBI Taxonomy" id="74940"/>
    <lineage>
        <taxon>Eukaryota</taxon>
        <taxon>Metazoa</taxon>
        <taxon>Chordata</taxon>
        <taxon>Craniata</taxon>
        <taxon>Vertebrata</taxon>
        <taxon>Euteleostomi</taxon>
        <taxon>Actinopterygii</taxon>
        <taxon>Neopterygii</taxon>
        <taxon>Teleostei</taxon>
        <taxon>Protacanthopterygii</taxon>
        <taxon>Salmoniformes</taxon>
        <taxon>Salmonidae</taxon>
        <taxon>Salmoninae</taxon>
        <taxon>Oncorhynchus</taxon>
    </lineage>
</organism>
<reference evidence="9" key="1">
    <citation type="submission" date="2025-08" db="UniProtKB">
        <authorList>
            <consortium name="Ensembl"/>
        </authorList>
    </citation>
    <scope>IDENTIFICATION</scope>
</reference>
<protein>
    <recommendedName>
        <fullName evidence="11">Ig-like domain-containing protein</fullName>
    </recommendedName>
</protein>
<dbReference type="GO" id="GO:0006955">
    <property type="term" value="P:immune response"/>
    <property type="evidence" value="ECO:0007669"/>
    <property type="project" value="InterPro"/>
</dbReference>
<dbReference type="InterPro" id="IPR050160">
    <property type="entry name" value="MHC/Immunoglobulin"/>
</dbReference>
<dbReference type="InterPro" id="IPR014745">
    <property type="entry name" value="MHC_II_a/b_N"/>
</dbReference>
<evidence type="ECO:0000256" key="5">
    <source>
        <dbReference type="ARBA" id="ARBA00023180"/>
    </source>
</evidence>
<dbReference type="Gene3D" id="3.10.320.10">
    <property type="entry name" value="Class II Histocompatibility Antigen, M Beta Chain, Chain B, domain 1"/>
    <property type="match status" value="1"/>
</dbReference>
<dbReference type="InterPro" id="IPR036179">
    <property type="entry name" value="Ig-like_dom_sf"/>
</dbReference>
<feature type="domain" description="MHC class II beta chain N-terminal" evidence="8">
    <location>
        <begin position="143"/>
        <end position="216"/>
    </location>
</feature>
<evidence type="ECO:0000259" key="7">
    <source>
        <dbReference type="SMART" id="SM00407"/>
    </source>
</evidence>
<dbReference type="InterPro" id="IPR000353">
    <property type="entry name" value="MHC_II_b_N"/>
</dbReference>
<dbReference type="InterPro" id="IPR003597">
    <property type="entry name" value="Ig_C1-set"/>
</dbReference>
<proteinExistence type="predicted"/>
<keyword evidence="5" id="KW-0325">Glycoprotein</keyword>
<dbReference type="PANTHER" id="PTHR19944:SF99">
    <property type="entry name" value="HLA CLASS II HISTOCOMPATIBILITY ANTIGEN, DRB1 BETA CHAIN"/>
    <property type="match status" value="1"/>
</dbReference>
<dbReference type="GO" id="GO:0042613">
    <property type="term" value="C:MHC class II protein complex"/>
    <property type="evidence" value="ECO:0007669"/>
    <property type="project" value="InterPro"/>
</dbReference>